<organism evidence="2 3">
    <name type="scientific">Metschnikowia bicuspidata</name>
    <dbReference type="NCBI Taxonomy" id="27322"/>
    <lineage>
        <taxon>Eukaryota</taxon>
        <taxon>Fungi</taxon>
        <taxon>Dikarya</taxon>
        <taxon>Ascomycota</taxon>
        <taxon>Saccharomycotina</taxon>
        <taxon>Pichiomycetes</taxon>
        <taxon>Metschnikowiaceae</taxon>
        <taxon>Metschnikowia</taxon>
    </lineage>
</organism>
<dbReference type="EMBL" id="ML004452">
    <property type="protein sequence ID" value="RKP30798.1"/>
    <property type="molecule type" value="Genomic_DNA"/>
</dbReference>
<evidence type="ECO:0000313" key="3">
    <source>
        <dbReference type="Proteomes" id="UP000268321"/>
    </source>
</evidence>
<feature type="coiled-coil region" evidence="1">
    <location>
        <begin position="92"/>
        <end position="119"/>
    </location>
</feature>
<proteinExistence type="predicted"/>
<name>A0A4P9ZDG4_9ASCO</name>
<dbReference type="AlphaFoldDB" id="A0A4P9ZDG4"/>
<keyword evidence="1" id="KW-0175">Coiled coil</keyword>
<gene>
    <name evidence="2" type="ORF">METBISCDRAFT_27170</name>
</gene>
<evidence type="ECO:0000313" key="2">
    <source>
        <dbReference type="EMBL" id="RKP30798.1"/>
    </source>
</evidence>
<sequence>MSTTSTQELINTAVSSALANSDDVAKLYLRLRQDVLHTYMQTQKEVAAGGVSAESMRRLAQLRVDHAQMVVAYSAHIDRQMADDAFGVLDTLHTIEHAYDALETEKNAAEAEISRLQHTQGPVLKRMHRLVDNYTQLLARGSEGRTKREKDAGSVKDLVSKELSVKELSVKELSVNGLDVNEIGAKDGDGAAAGEDDHLDDCRVFTKEELRTSLADMGSRFADFGANAGLTPREMLDIDLDCLLDRLLSENKILRRLPDGSYQYRQADAKGGRGKDFGDCNAPVIELELAIESLSGEVLAVAEETKRLNLSWKQNAQLLELLGLPGGDPMDVDSGARV</sequence>
<protein>
    <submittedName>
        <fullName evidence="2">Uncharacterized protein</fullName>
    </submittedName>
</protein>
<dbReference type="Proteomes" id="UP000268321">
    <property type="component" value="Unassembled WGS sequence"/>
</dbReference>
<keyword evidence="3" id="KW-1185">Reference proteome</keyword>
<reference evidence="3" key="1">
    <citation type="journal article" date="2018" name="Nat. Microbiol.">
        <title>Leveraging single-cell genomics to expand the fungal tree of life.</title>
        <authorList>
            <person name="Ahrendt S.R."/>
            <person name="Quandt C.A."/>
            <person name="Ciobanu D."/>
            <person name="Clum A."/>
            <person name="Salamov A."/>
            <person name="Andreopoulos B."/>
            <person name="Cheng J.F."/>
            <person name="Woyke T."/>
            <person name="Pelin A."/>
            <person name="Henrissat B."/>
            <person name="Reynolds N.K."/>
            <person name="Benny G.L."/>
            <person name="Smith M.E."/>
            <person name="James T.Y."/>
            <person name="Grigoriev I.V."/>
        </authorList>
    </citation>
    <scope>NUCLEOTIDE SEQUENCE [LARGE SCALE GENOMIC DNA]</scope>
    <source>
        <strain evidence="3">Baker2002</strain>
    </source>
</reference>
<evidence type="ECO:0000256" key="1">
    <source>
        <dbReference type="SAM" id="Coils"/>
    </source>
</evidence>
<accession>A0A4P9ZDG4</accession>